<dbReference type="EMBL" id="CP063363">
    <property type="protein sequence ID" value="QRG10055.1"/>
    <property type="molecule type" value="Genomic_DNA"/>
</dbReference>
<evidence type="ECO:0000259" key="2">
    <source>
        <dbReference type="Pfam" id="PF10907"/>
    </source>
</evidence>
<geneLocation type="plasmid" evidence="3 4">
    <name>unnamed1</name>
</geneLocation>
<dbReference type="Pfam" id="PF10907">
    <property type="entry name" value="DUF2749"/>
    <property type="match status" value="1"/>
</dbReference>
<dbReference type="InterPro" id="IPR024475">
    <property type="entry name" value="TrbJ/K_C"/>
</dbReference>
<feature type="region of interest" description="Disordered" evidence="1">
    <location>
        <begin position="31"/>
        <end position="67"/>
    </location>
</feature>
<proteinExistence type="predicted"/>
<reference evidence="3 4" key="1">
    <citation type="submission" date="2020-10" db="EMBL/GenBank/DDBJ databases">
        <title>Degradation of 1,4-Dioxane by Xanthobacter sp. YN2, via a Novel Group-2 Soluble Di-Iron Monooxygenase.</title>
        <authorList>
            <person name="Ma F."/>
            <person name="Wang Y."/>
            <person name="Yang J."/>
            <person name="Guo H."/>
            <person name="Su D."/>
            <person name="Yu L."/>
        </authorList>
    </citation>
    <scope>NUCLEOTIDE SEQUENCE [LARGE SCALE GENOMIC DNA]</scope>
    <source>
        <strain evidence="3 4">YN2</strain>
        <plasmid evidence="3 4">unnamed1</plasmid>
    </source>
</reference>
<dbReference type="InterPro" id="IPR020065">
    <property type="entry name" value="Conjugal_tfr_protein_TrbK"/>
</dbReference>
<keyword evidence="4" id="KW-1185">Reference proteome</keyword>
<dbReference type="NCBIfam" id="TIGR04361">
    <property type="entry name" value="TrbK_Ti"/>
    <property type="match status" value="1"/>
</dbReference>
<organism evidence="3 4">
    <name type="scientific">Xanthobacter dioxanivorans</name>
    <dbReference type="NCBI Taxonomy" id="2528964"/>
    <lineage>
        <taxon>Bacteria</taxon>
        <taxon>Pseudomonadati</taxon>
        <taxon>Pseudomonadota</taxon>
        <taxon>Alphaproteobacteria</taxon>
        <taxon>Hyphomicrobiales</taxon>
        <taxon>Xanthobacteraceae</taxon>
        <taxon>Xanthobacter</taxon>
    </lineage>
</organism>
<accession>A0A974PVS9</accession>
<evidence type="ECO:0000313" key="3">
    <source>
        <dbReference type="EMBL" id="QRG10055.1"/>
    </source>
</evidence>
<feature type="domain" description="Type IV conjugative transfer protein TrbJ/K C-terminal" evidence="2">
    <location>
        <begin position="7"/>
        <end position="67"/>
    </location>
</feature>
<evidence type="ECO:0000256" key="1">
    <source>
        <dbReference type="SAM" id="MobiDB-lite"/>
    </source>
</evidence>
<evidence type="ECO:0000313" key="4">
    <source>
        <dbReference type="Proteomes" id="UP000596427"/>
    </source>
</evidence>
<name>A0A974PVS9_9HYPH</name>
<dbReference type="KEGG" id="xdi:EZH22_29990"/>
<dbReference type="AlphaFoldDB" id="A0A974PVS9"/>
<gene>
    <name evidence="3" type="primary">trbK</name>
    <name evidence="3" type="ORF">EZH22_29990</name>
</gene>
<protein>
    <submittedName>
        <fullName evidence="3">Entry exclusion protein TrbK</fullName>
    </submittedName>
</protein>
<keyword evidence="3" id="KW-0614">Plasmid</keyword>
<dbReference type="Proteomes" id="UP000596427">
    <property type="component" value="Plasmid unnamed1"/>
</dbReference>
<sequence length="67" mass="7224">MVSRPAVMAALAAVLALVGLTVIWFAVAPQPDTAPPSAQEQRQRAEDFLGGDPNRPVRGGQEMKPRW</sequence>